<evidence type="ECO:0000313" key="1">
    <source>
        <dbReference type="EMBL" id="MBC5735130.1"/>
    </source>
</evidence>
<dbReference type="EMBL" id="JACOPP010000038">
    <property type="protein sequence ID" value="MBC5735130.1"/>
    <property type="molecule type" value="Genomic_DNA"/>
</dbReference>
<dbReference type="AlphaFoldDB" id="A0A8J6JHW9"/>
<keyword evidence="2" id="KW-1185">Reference proteome</keyword>
<reference evidence="1" key="1">
    <citation type="submission" date="2020-08" db="EMBL/GenBank/DDBJ databases">
        <title>Genome public.</title>
        <authorList>
            <person name="Liu C."/>
            <person name="Sun Q."/>
        </authorList>
    </citation>
    <scope>NUCLEOTIDE SEQUENCE</scope>
    <source>
        <strain evidence="1">NSJ-51</strain>
    </source>
</reference>
<organism evidence="1 2">
    <name type="scientific">Lawsonibacter hominis</name>
    <dbReference type="NCBI Taxonomy" id="2763053"/>
    <lineage>
        <taxon>Bacteria</taxon>
        <taxon>Bacillati</taxon>
        <taxon>Bacillota</taxon>
        <taxon>Clostridia</taxon>
        <taxon>Eubacteriales</taxon>
        <taxon>Oscillospiraceae</taxon>
        <taxon>Lawsonibacter</taxon>
    </lineage>
</organism>
<dbReference type="RefSeq" id="WP_186908918.1">
    <property type="nucleotide sequence ID" value="NZ_JACOPP010000038.1"/>
</dbReference>
<gene>
    <name evidence="1" type="ORF">H8S57_15575</name>
</gene>
<accession>A0A8J6JHW9</accession>
<comment type="caution">
    <text evidence="1">The sequence shown here is derived from an EMBL/GenBank/DDBJ whole genome shotgun (WGS) entry which is preliminary data.</text>
</comment>
<name>A0A8J6JHW9_9FIRM</name>
<evidence type="ECO:0000313" key="2">
    <source>
        <dbReference type="Proteomes" id="UP000661435"/>
    </source>
</evidence>
<dbReference type="Proteomes" id="UP000661435">
    <property type="component" value="Unassembled WGS sequence"/>
</dbReference>
<proteinExistence type="predicted"/>
<sequence length="145" mass="16007">MATTAMQVFELAIHLMDEANESTGAVDTADTREYKNRTLAILNILRVECFPASDTYTVSEPGKRPVCPLITDFTTPIGLDDGICQGVMPYGLAAHLLLDENTKMAAYFNQRYEELLDEAHRSIPAGSEAIEDLYGGIGMGRFARW</sequence>
<protein>
    <submittedName>
        <fullName evidence="1">Uncharacterized protein</fullName>
    </submittedName>
</protein>